<feature type="region of interest" description="Disordered" evidence="2">
    <location>
        <begin position="250"/>
        <end position="289"/>
    </location>
</feature>
<reference evidence="4" key="1">
    <citation type="submission" date="2025-08" db="UniProtKB">
        <authorList>
            <consortium name="Ensembl"/>
        </authorList>
    </citation>
    <scope>IDENTIFICATION</scope>
</reference>
<protein>
    <recommendedName>
        <fullName evidence="3">ENTH domain-containing protein</fullName>
    </recommendedName>
</protein>
<dbReference type="GO" id="GO:0008021">
    <property type="term" value="C:synaptic vesicle"/>
    <property type="evidence" value="ECO:0007669"/>
    <property type="project" value="TreeGrafter"/>
</dbReference>
<dbReference type="Ensembl" id="ENSCANT00000040093.1">
    <property type="protein sequence ID" value="ENSCANP00000017148.1"/>
    <property type="gene ID" value="ENSCANG00000031919.1"/>
</dbReference>
<dbReference type="GO" id="GO:0000149">
    <property type="term" value="F:SNARE binding"/>
    <property type="evidence" value="ECO:0007669"/>
    <property type="project" value="TreeGrafter"/>
</dbReference>
<dbReference type="GO" id="GO:0072583">
    <property type="term" value="P:clathrin-dependent endocytosis"/>
    <property type="evidence" value="ECO:0007669"/>
    <property type="project" value="InterPro"/>
</dbReference>
<feature type="region of interest" description="Disordered" evidence="2">
    <location>
        <begin position="305"/>
        <end position="372"/>
    </location>
</feature>
<evidence type="ECO:0000313" key="4">
    <source>
        <dbReference type="Ensembl" id="ENSCANP00000017148.1"/>
    </source>
</evidence>
<dbReference type="SUPFAM" id="SSF89009">
    <property type="entry name" value="GAT-like domain"/>
    <property type="match status" value="1"/>
</dbReference>
<evidence type="ECO:0000256" key="2">
    <source>
        <dbReference type="SAM" id="MobiDB-lite"/>
    </source>
</evidence>
<dbReference type="InterPro" id="IPR013809">
    <property type="entry name" value="ENTH"/>
</dbReference>
<dbReference type="AlphaFoldDB" id="A0A2K5IKC2"/>
<dbReference type="SUPFAM" id="SSF48464">
    <property type="entry name" value="ENTH/VHS domain"/>
    <property type="match status" value="1"/>
</dbReference>
<keyword evidence="5" id="KW-1185">Reference proteome</keyword>
<dbReference type="PANTHER" id="PTHR22951:SF4">
    <property type="entry name" value="CLATHRIN COAT ASSEMBLY PROTEIN AP180"/>
    <property type="match status" value="1"/>
</dbReference>
<dbReference type="GO" id="GO:0032050">
    <property type="term" value="F:clathrin heavy chain binding"/>
    <property type="evidence" value="ECO:0007669"/>
    <property type="project" value="TreeGrafter"/>
</dbReference>
<dbReference type="GO" id="GO:0098894">
    <property type="term" value="C:extrinsic component of presynaptic endocytic zone membrane"/>
    <property type="evidence" value="ECO:0007669"/>
    <property type="project" value="TreeGrafter"/>
</dbReference>
<dbReference type="InterPro" id="IPR014712">
    <property type="entry name" value="ANTH_dom_sf"/>
</dbReference>
<dbReference type="InterPro" id="IPR045192">
    <property type="entry name" value="AP180-like"/>
</dbReference>
<feature type="compositionally biased region" description="Polar residues" evidence="2">
    <location>
        <begin position="265"/>
        <end position="287"/>
    </location>
</feature>
<dbReference type="Gene3D" id="1.25.40.90">
    <property type="match status" value="2"/>
</dbReference>
<dbReference type="SMART" id="SM00273">
    <property type="entry name" value="ENTH"/>
    <property type="match status" value="1"/>
</dbReference>
<accession>A0A2K5IKC2</accession>
<feature type="region of interest" description="Disordered" evidence="2">
    <location>
        <begin position="822"/>
        <end position="865"/>
    </location>
</feature>
<evidence type="ECO:0000259" key="3">
    <source>
        <dbReference type="SMART" id="SM00273"/>
    </source>
</evidence>
<dbReference type="InterPro" id="IPR011417">
    <property type="entry name" value="ANTH_dom"/>
</dbReference>
<dbReference type="InterPro" id="IPR008942">
    <property type="entry name" value="ENTH_VHS"/>
</dbReference>
<reference evidence="4" key="2">
    <citation type="submission" date="2025-09" db="UniProtKB">
        <authorList>
            <consortium name="Ensembl"/>
        </authorList>
    </citation>
    <scope>IDENTIFICATION</scope>
</reference>
<dbReference type="Gene3D" id="1.20.58.150">
    <property type="entry name" value="ANTH domain"/>
    <property type="match status" value="1"/>
</dbReference>
<dbReference type="Pfam" id="PF07651">
    <property type="entry name" value="ANTH"/>
    <property type="match status" value="2"/>
</dbReference>
<dbReference type="GO" id="GO:0030136">
    <property type="term" value="C:clathrin-coated vesicle"/>
    <property type="evidence" value="ECO:0007669"/>
    <property type="project" value="InterPro"/>
</dbReference>
<dbReference type="GO" id="GO:0005905">
    <property type="term" value="C:clathrin-coated pit"/>
    <property type="evidence" value="ECO:0007669"/>
    <property type="project" value="TreeGrafter"/>
</dbReference>
<proteinExistence type="inferred from homology"/>
<dbReference type="GO" id="GO:0005545">
    <property type="term" value="F:1-phosphatidylinositol binding"/>
    <property type="evidence" value="ECO:0007669"/>
    <property type="project" value="InterPro"/>
</dbReference>
<name>A0A2K5IKC2_COLAP</name>
<feature type="domain" description="ENTH" evidence="3">
    <location>
        <begin position="20"/>
        <end position="110"/>
    </location>
</feature>
<organism evidence="4 5">
    <name type="scientific">Colobus angolensis palliatus</name>
    <name type="common">Peters' Angolan colobus</name>
    <dbReference type="NCBI Taxonomy" id="336983"/>
    <lineage>
        <taxon>Eukaryota</taxon>
        <taxon>Metazoa</taxon>
        <taxon>Chordata</taxon>
        <taxon>Craniata</taxon>
        <taxon>Vertebrata</taxon>
        <taxon>Euteleostomi</taxon>
        <taxon>Mammalia</taxon>
        <taxon>Eutheria</taxon>
        <taxon>Euarchontoglires</taxon>
        <taxon>Primates</taxon>
        <taxon>Haplorrhini</taxon>
        <taxon>Catarrhini</taxon>
        <taxon>Cercopithecidae</taxon>
        <taxon>Colobinae</taxon>
        <taxon>Colobus</taxon>
    </lineage>
</organism>
<dbReference type="GO" id="GO:0005546">
    <property type="term" value="F:phosphatidylinositol-4,5-bisphosphate binding"/>
    <property type="evidence" value="ECO:0007669"/>
    <property type="project" value="TreeGrafter"/>
</dbReference>
<dbReference type="Proteomes" id="UP000233080">
    <property type="component" value="Unassembled WGS sequence"/>
</dbReference>
<dbReference type="GO" id="GO:0016185">
    <property type="term" value="P:synaptic vesicle budding from presynaptic endocytic zone membrane"/>
    <property type="evidence" value="ECO:0007669"/>
    <property type="project" value="TreeGrafter"/>
</dbReference>
<comment type="similarity">
    <text evidence="1">Belongs to the PICALM/SNAP91 family.</text>
</comment>
<dbReference type="GO" id="GO:0048268">
    <property type="term" value="P:clathrin coat assembly"/>
    <property type="evidence" value="ECO:0007669"/>
    <property type="project" value="InterPro"/>
</dbReference>
<feature type="compositionally biased region" description="Basic and acidic residues" evidence="2">
    <location>
        <begin position="851"/>
        <end position="865"/>
    </location>
</feature>
<evidence type="ECO:0000313" key="5">
    <source>
        <dbReference type="Proteomes" id="UP000233080"/>
    </source>
</evidence>
<sequence>MSGQTLTDRIAAAQYSVTGSAVARAVCKATTHEVMGPKKKHLDYLIQATNETNVNIPQMADTLFERATNSINFSLFLMEEGGYDMSTFIRRYSRYLNEKAFSYRQMAFDFARVKKGADGVMRTMAPEKLLKSMPILQGQIDALLEFDVHPNELTNGVINAAFMLLFKDLIKLFACYNDGVINLLEKFFEMKKGQCKDALEIYKRFLTRMTRVSEFLKVAEQVGIDKGDIPDLTQAPSSLMETLEQHLNTLEGKKPGNKSGAPSPLSKSSPATTVTSPNSTPAKTIDTSPPVDLFATASAAVPVSTSKPSSDLLDLQPDFSSGGAAAAAAPAPPPPAGGATAWGDSLAALSSVPSEAQISDPFAPEPTPPTTTAEIATASASASTTTTVTAVTAEVDLFGDAFAASPGEAPAASEGAAAPATPTPVAAALDACSGNDPFAPSEGSAEAAPELDLFAMKPPETSVPVVTPTASTAPPVPATAPSPAPAVAAAAAATTAATAAATTTTTTSAATATTAPPTLDIFGDLFESAPEVAAAPKPDAAPSIDLFGTDAFSSPPQGASPVPESSLTADLLSVDAFAAPSPATTASPAKVDSSGVIDLFGDAFGSSASEPQPASQAASSSSASADLLAGFGGSFMAPSPSPVTPAQNNLLQPNFEAAFGTTPSTSSSSSFDPSVFDGLGDLLMPTMAPAGQPAPVSMVPPSPAMAASKALGSDLDSSLASLVGNLGISGTTSKKGDLQWNAGEKKLTGGANWQPKVAPATWSAGVPPSAPLQGAVPPTSSVPPVAGAPSVGQPGAGFGMPPAGTGMPMMPQQPVMFAQPMMRPPFGATAVPGTQLSPSPTPATQSPKKPPAKDPLADLNIKDFL</sequence>
<dbReference type="FunFam" id="1.20.58.150:FF:000002">
    <property type="entry name" value="clathrin coat assembly protein AP180"/>
    <property type="match status" value="1"/>
</dbReference>
<dbReference type="PANTHER" id="PTHR22951">
    <property type="entry name" value="CLATHRIN ASSEMBLY PROTEIN"/>
    <property type="match status" value="1"/>
</dbReference>
<dbReference type="OMA" id="VPNLKHA"/>
<feature type="compositionally biased region" description="Polar residues" evidence="2">
    <location>
        <begin position="832"/>
        <end position="846"/>
    </location>
</feature>
<evidence type="ECO:0000256" key="1">
    <source>
        <dbReference type="ARBA" id="ARBA00008011"/>
    </source>
</evidence>